<name>A0AAE4BSN3_9BACT</name>
<dbReference type="InterPro" id="IPR046070">
    <property type="entry name" value="DUF6029"/>
</dbReference>
<comment type="caution">
    <text evidence="2">The sequence shown here is derived from an EMBL/GenBank/DDBJ whole genome shotgun (WGS) entry which is preliminary data.</text>
</comment>
<dbReference type="Proteomes" id="UP001185092">
    <property type="component" value="Unassembled WGS sequence"/>
</dbReference>
<evidence type="ECO:0000313" key="2">
    <source>
        <dbReference type="EMBL" id="MDR6238602.1"/>
    </source>
</evidence>
<dbReference type="AlphaFoldDB" id="A0AAE4BSN3"/>
<dbReference type="Pfam" id="PF19494">
    <property type="entry name" value="DUF6029"/>
    <property type="match status" value="1"/>
</dbReference>
<evidence type="ECO:0008006" key="4">
    <source>
        <dbReference type="Google" id="ProtNLM"/>
    </source>
</evidence>
<evidence type="ECO:0000313" key="3">
    <source>
        <dbReference type="Proteomes" id="UP001185092"/>
    </source>
</evidence>
<feature type="chain" id="PRO_5042188254" description="DUF5723 domain-containing protein" evidence="1">
    <location>
        <begin position="21"/>
        <end position="537"/>
    </location>
</feature>
<dbReference type="SUPFAM" id="SSF56935">
    <property type="entry name" value="Porins"/>
    <property type="match status" value="1"/>
</dbReference>
<reference evidence="2" key="1">
    <citation type="submission" date="2023-07" db="EMBL/GenBank/DDBJ databases">
        <title>Genomic Encyclopedia of Type Strains, Phase IV (KMG-IV): sequencing the most valuable type-strain genomes for metagenomic binning, comparative biology and taxonomic classification.</title>
        <authorList>
            <person name="Goeker M."/>
        </authorList>
    </citation>
    <scope>NUCLEOTIDE SEQUENCE</scope>
    <source>
        <strain evidence="2">DSM 26174</strain>
    </source>
</reference>
<proteinExistence type="predicted"/>
<evidence type="ECO:0000256" key="1">
    <source>
        <dbReference type="SAM" id="SignalP"/>
    </source>
</evidence>
<organism evidence="2 3">
    <name type="scientific">Aureibacter tunicatorum</name>
    <dbReference type="NCBI Taxonomy" id="866807"/>
    <lineage>
        <taxon>Bacteria</taxon>
        <taxon>Pseudomonadati</taxon>
        <taxon>Bacteroidota</taxon>
        <taxon>Cytophagia</taxon>
        <taxon>Cytophagales</taxon>
        <taxon>Persicobacteraceae</taxon>
        <taxon>Aureibacter</taxon>
    </lineage>
</organism>
<dbReference type="EMBL" id="JAVDQD010000002">
    <property type="protein sequence ID" value="MDR6238602.1"/>
    <property type="molecule type" value="Genomic_DNA"/>
</dbReference>
<dbReference type="RefSeq" id="WP_309938108.1">
    <property type="nucleotide sequence ID" value="NZ_AP025305.1"/>
</dbReference>
<protein>
    <recommendedName>
        <fullName evidence="4">DUF5723 domain-containing protein</fullName>
    </recommendedName>
</protein>
<feature type="signal peptide" evidence="1">
    <location>
        <begin position="1"/>
        <end position="20"/>
    </location>
</feature>
<keyword evidence="1" id="KW-0732">Signal</keyword>
<gene>
    <name evidence="2" type="ORF">HNQ88_001639</name>
</gene>
<accession>A0AAE4BSN3</accession>
<keyword evidence="3" id="KW-1185">Reference proteome</keyword>
<sequence length="537" mass="61459">MNNKYLVVKLFMLLMFSINVTSLKGQGNFFGDIDVRQNFYVKDSALLPDPLPPQYEGSKMSTEAWVRLNYQYKFLTAGIRYDAFYNSGLRDPYQSLEQQGIGSWYVKGDFEKFAFAVGYFYDQFGSGAAFRAYEERAQHLDYAVQGLQLKYEFAPGWIAKGFIGKQKADPLQFEETKDVYDSPIRGLNIEGSFQKGKLIASPGASVVTRTLDGDSQRILQDIANAQTDIQAFDVKSNTSVYSMYSGFSLDAFDLNLEYNFKTKEASFTDDARVEVVNKSGDLFLASLSWAGNGLGIIAQYRRMENFEFRTSPLESQNNGLLSYIPSFSRANSYRLTARYSPPPQYREENAWQVDVNYKWNKQHLTSGNYSDIRNFNNLRLYQEMYVEHKFKVSKRFTVIGGLQIQKYNQRVYENKENLGIVDATTPFAEAIWKFAKRKSMRLELSHMQTEQDMGSWTWVNYEISLPHGLSFSASNMYNYGNQEEKLAYWSAFAGWNTGRHRLSLAYVQQPESVVCSGGVCRLEPAFNGVKVTLNASF</sequence>